<name>A0AAE3QI67_9HYPH</name>
<protein>
    <submittedName>
        <fullName evidence="1">DUF1045 domain-containing protein</fullName>
    </submittedName>
</protein>
<evidence type="ECO:0000313" key="1">
    <source>
        <dbReference type="EMBL" id="MDI7923975.1"/>
    </source>
</evidence>
<comment type="caution">
    <text evidence="1">The sequence shown here is derived from an EMBL/GenBank/DDBJ whole genome shotgun (WGS) entry which is preliminary data.</text>
</comment>
<keyword evidence="2" id="KW-1185">Reference proteome</keyword>
<dbReference type="NCBIfam" id="TIGR03223">
    <property type="entry name" value="Phn_opern_protn"/>
    <property type="match status" value="1"/>
</dbReference>
<organism evidence="1 2">
    <name type="scientific">Ferirhizobium litorale</name>
    <dbReference type="NCBI Taxonomy" id="2927786"/>
    <lineage>
        <taxon>Bacteria</taxon>
        <taxon>Pseudomonadati</taxon>
        <taxon>Pseudomonadota</taxon>
        <taxon>Alphaproteobacteria</taxon>
        <taxon>Hyphomicrobiales</taxon>
        <taxon>Rhizobiaceae</taxon>
        <taxon>Ferirhizobium</taxon>
    </lineage>
</organism>
<dbReference type="Pfam" id="PF06299">
    <property type="entry name" value="DUF1045"/>
    <property type="match status" value="1"/>
</dbReference>
<dbReference type="EMBL" id="JALDYZ010000011">
    <property type="protein sequence ID" value="MDI7923975.1"/>
    <property type="molecule type" value="Genomic_DNA"/>
</dbReference>
<accession>A0AAE3QI67</accession>
<gene>
    <name evidence="1" type="ORF">MRS75_18060</name>
</gene>
<dbReference type="Proteomes" id="UP001161580">
    <property type="component" value="Unassembled WGS sequence"/>
</dbReference>
<dbReference type="InterPro" id="IPR009389">
    <property type="entry name" value="DUF1045"/>
</dbReference>
<sequence length="222" mass="24909">MRYAIYFSPPVDDPLTVAAAQWLGRDAFSGRDFTAGDGSDDLVREPRRYGFHATIKAPFELRGGANEATLVDAFDSFVTKATPFEVPRVVLGQLGPFYALVPHALCPELQDFAAEVVRHFSPFRAPLSEADLVRRNPEKLGESQRRNLMQWGYPYVMGDFRFHMTLTSPVAPEKSPEVRRALEDHFADHIDRPLPISGLALFVEETRGAPFTVHRWLPLGLA</sequence>
<dbReference type="PIRSF" id="PIRSF033328">
    <property type="entry name" value="Phest_Mll4975"/>
    <property type="match status" value="1"/>
</dbReference>
<dbReference type="AlphaFoldDB" id="A0AAE3QI67"/>
<evidence type="ECO:0000313" key="2">
    <source>
        <dbReference type="Proteomes" id="UP001161580"/>
    </source>
</evidence>
<reference evidence="1" key="1">
    <citation type="submission" date="2022-03" db="EMBL/GenBank/DDBJ databases">
        <title>Fererhizobium litorale gen. nov., sp. nov., isolated from sandy sediments of the Sea of Japan seashore.</title>
        <authorList>
            <person name="Romanenko L."/>
            <person name="Kurilenko V."/>
            <person name="Otstavnykh N."/>
            <person name="Svetashev V."/>
            <person name="Tekutyeva L."/>
            <person name="Isaeva M."/>
            <person name="Mikhailov V."/>
        </authorList>
    </citation>
    <scope>NUCLEOTIDE SEQUENCE</scope>
    <source>
        <strain evidence="1">KMM 9576</strain>
    </source>
</reference>
<dbReference type="RefSeq" id="WP_311787221.1">
    <property type="nucleotide sequence ID" value="NZ_JALDYY010000008.1"/>
</dbReference>
<proteinExistence type="predicted"/>